<feature type="coiled-coil region" evidence="1">
    <location>
        <begin position="222"/>
        <end position="302"/>
    </location>
</feature>
<dbReference type="Proteomes" id="UP000674179">
    <property type="component" value="Chromosome 31"/>
</dbReference>
<evidence type="ECO:0000313" key="3">
    <source>
        <dbReference type="EMBL" id="KAG5472196.1"/>
    </source>
</evidence>
<feature type="region of interest" description="Disordered" evidence="2">
    <location>
        <begin position="1339"/>
        <end position="1397"/>
    </location>
</feature>
<dbReference type="KEGG" id="lenr:94170126"/>
<evidence type="ECO:0000256" key="2">
    <source>
        <dbReference type="SAM" id="MobiDB-lite"/>
    </source>
</evidence>
<accession>A0A836H739</accession>
<dbReference type="PANTHER" id="PTHR45615">
    <property type="entry name" value="MYOSIN HEAVY CHAIN, NON-MUSCLE"/>
    <property type="match status" value="1"/>
</dbReference>
<name>A0A836H739_LEIEN</name>
<feature type="compositionally biased region" description="Basic and acidic residues" evidence="2">
    <location>
        <begin position="1313"/>
        <end position="1323"/>
    </location>
</feature>
<dbReference type="RefSeq" id="XP_067690719.1">
    <property type="nucleotide sequence ID" value="XM_067834616.1"/>
</dbReference>
<feature type="compositionally biased region" description="Pro residues" evidence="2">
    <location>
        <begin position="1348"/>
        <end position="1360"/>
    </location>
</feature>
<dbReference type="EMBL" id="JAFHKP010000031">
    <property type="protein sequence ID" value="KAG5472196.1"/>
    <property type="molecule type" value="Genomic_DNA"/>
</dbReference>
<sequence>MEELAKSVQQAQAAVLGVQSDLAFLRARVEKDEEERGACYGSKAGGVDLETGVVLTNPYYVELHTTVHQRQEAASLLLQRCARLFYEQFGALEEKAARLENVRVKEKELQSAKKSMQRYFDAHTKLLAEERDSHDGTLRLEWERREHLEDGILRVKGERRRQRLAQGVLLMWVKKAVLRSVTRECTRQGNAARERYQSAACDALLQQQRVTAVQRALFTWRARMLQRRCQRLKAVATEAEKRAQFFRKELATAQQTVQERLDRDVGERRHIATAAATQEKECAQYENEVQRLRTALRDMTVEFSERTRTYVRQQEGLEQLFAQKEAALRNTICSLQAMLTAERHAHVALAESSRHFFSHMQAYCQAQLQELAEAVRRKEEYAHHTILGLTGRLQRRHGSLVQEAAKLARDVNTLAPLSERCVRLENALAESEQLLKRSKASSQSWERRCKAASVVESLLTDRVAAAASAVLRAQSFIRWMSYSHTACSERFQRRIDTLSDTLQTQRRMGLADLQVQSSSHQAAVAQLRDELEELRRANVRLQSEQEAALRMQRERDGAYFESEARNGELSAAMLREKMERRGVEDKWWSSRASGLMLQEARQRLQVEAQEGQWWTTLLLRESKMLKVWTASLNLDAAQLTAVCEGWQQHCQQLDAAHVTVLKTLAVRTARALERGALHTETLAVWILWREWARRRGAVAAAEARSSASRKETAERHGKEMARVHASHDRALQRLQSEYAQEKTQLQSIHQDRCAALRRVQAEEVAQLSERHAWQLKVVQTAYAADIAQRDEQAASMQAQLHHVGSLLVEYCAQATYRRWRAWAADRQAQRTARQRCGLITRLLEWHAGRTTMVDTIAAAKAALWTSTAVELARECAAEAREQVQRLMQEEELCHSQQHKLKAAKEAAEEEATHLRGELHHVRTLYDAEAHYTERLLRAAAEERRTHRSTFTFSTRMAEWQELAHSSVAEHQAAALEAFIGAVGRCMAEASVTRRAETTPDPAQREAAAWHNAFARTTILSSAGEAVEEKARGFDGGSVLGVSGRAPRERATDADGTDVLTDADDDCCLSTRALGVTAPLVQVIPEVLVSRLEAMERYVRAAGGSREPERDADTASSEQCGHLLAEPFLATLVESSPQLTAAASQRVEQAEVPLAVLRLLELVRLAALQGAAAHLRERATELAATEAKRARSEEALVSLRESMEGLLEEQRSLTGEMHTDAQQQRQYLSSREAGSEQASLVSTETWQERLSALTSRYARVLEAFHDGITRRQETFYSVNGILVEVDEFSDSLLHRFAENVREMAQLQRQLVSESRAEAARHPGDDGPDVGSLAHAATAVFERQSSSPEPGAPSPPLTPSLPPVTLDNAFRAASAPRSTSSATTSALGLTSFDGSTPEKRGLRDRVHLLEKLLVETKVQLAEAKSLAGVAHRTASLSKASAQAHVWAAQDVEEFSQLALTREQLLVLYGASESTTRALMTAMREYEAQLRGMQAEVTEQLRTACAAVEETLQARHRVDVEVYEAKVRRLSESVAAAAKEQSAAEARHVEVERQLKSEMASWVETYTRDIQLIRQSCLSKMDELADHQQLLEDELQQYRCTAQSSVQQAVDRQTELLELEHAEQLRRSQRNVARLLTEKALVEDRLRAAMADGELRVQQERAAVARLQHLLAGGASADADVACMATLAGWDLHLLDSAELYTRCAEDKAVWFAACAACLMEQEREKWETEVVQLRERMTLLLGASGAPPAAPASGTCFYEASANLQEGGRNASPQDKTEEDSSQELTLSPSPRRSHHGVPAGEGGARIAAWDAGTQRAPRRAVSSPAAARASCQTQCALPVGSPGTTPTRHRSLSVDSLELSQSFLRYSKMLSEQRTRNATRLERASALAAEVDDLLLRGALLGHSTASQTAR</sequence>
<feature type="coiled-coil region" evidence="1">
    <location>
        <begin position="1473"/>
        <end position="1537"/>
    </location>
</feature>
<organism evidence="3 4">
    <name type="scientific">Leishmania enriettii</name>
    <dbReference type="NCBI Taxonomy" id="5663"/>
    <lineage>
        <taxon>Eukaryota</taxon>
        <taxon>Discoba</taxon>
        <taxon>Euglenozoa</taxon>
        <taxon>Kinetoplastea</taxon>
        <taxon>Metakinetoplastina</taxon>
        <taxon>Trypanosomatida</taxon>
        <taxon>Trypanosomatidae</taxon>
        <taxon>Leishmaniinae</taxon>
        <taxon>Leishmania</taxon>
    </lineage>
</organism>
<dbReference type="GeneID" id="94170126"/>
<feature type="region of interest" description="Disordered" evidence="2">
    <location>
        <begin position="1311"/>
        <end position="1330"/>
    </location>
</feature>
<protein>
    <submittedName>
        <fullName evidence="3">Uncharacterized protein</fullName>
    </submittedName>
</protein>
<keyword evidence="4" id="KW-1185">Reference proteome</keyword>
<feature type="coiled-coil region" evidence="1">
    <location>
        <begin position="724"/>
        <end position="751"/>
    </location>
</feature>
<reference evidence="3 4" key="1">
    <citation type="submission" date="2021-02" db="EMBL/GenBank/DDBJ databases">
        <title>Leishmania (Mundinia) enrietti genome sequencing and assembly.</title>
        <authorList>
            <person name="Almutairi H."/>
            <person name="Gatherer D."/>
        </authorList>
    </citation>
    <scope>NUCLEOTIDE SEQUENCE [LARGE SCALE GENOMIC DNA]</scope>
    <source>
        <strain evidence="3">CUR178</strain>
    </source>
</reference>
<keyword evidence="1" id="KW-0175">Coiled coil</keyword>
<feature type="coiled-coil region" evidence="1">
    <location>
        <begin position="869"/>
        <end position="917"/>
    </location>
</feature>
<gene>
    <name evidence="3" type="ORF">CUR178_02872</name>
</gene>
<feature type="region of interest" description="Disordered" evidence="2">
    <location>
        <begin position="1764"/>
        <end position="1801"/>
    </location>
</feature>
<feature type="compositionally biased region" description="Low complexity" evidence="2">
    <location>
        <begin position="1367"/>
        <end position="1390"/>
    </location>
</feature>
<dbReference type="OrthoDB" id="273749at2759"/>
<feature type="coiled-coil region" evidence="1">
    <location>
        <begin position="510"/>
        <end position="554"/>
    </location>
</feature>
<dbReference type="PANTHER" id="PTHR45615:SF66">
    <property type="entry name" value="CARD DOMAIN-CONTAINING PROTEIN"/>
    <property type="match status" value="1"/>
</dbReference>
<evidence type="ECO:0000256" key="1">
    <source>
        <dbReference type="SAM" id="Coils"/>
    </source>
</evidence>
<evidence type="ECO:0000313" key="4">
    <source>
        <dbReference type="Proteomes" id="UP000674179"/>
    </source>
</evidence>
<comment type="caution">
    <text evidence="3">The sequence shown here is derived from an EMBL/GenBank/DDBJ whole genome shotgun (WGS) entry which is preliminary data.</text>
</comment>
<proteinExistence type="predicted"/>
<feature type="coiled-coil region" evidence="1">
    <location>
        <begin position="1181"/>
        <end position="1208"/>
    </location>
</feature>